<dbReference type="Pfam" id="PF13639">
    <property type="entry name" value="zf-RING_2"/>
    <property type="match status" value="1"/>
</dbReference>
<dbReference type="KEGG" id="crb:17888925"/>
<dbReference type="AlphaFoldDB" id="R0HZ35"/>
<feature type="domain" description="RING-type" evidence="5">
    <location>
        <begin position="151"/>
        <end position="194"/>
    </location>
</feature>
<dbReference type="GO" id="GO:0008270">
    <property type="term" value="F:zinc ion binding"/>
    <property type="evidence" value="ECO:0007669"/>
    <property type="project" value="UniProtKB-KW"/>
</dbReference>
<dbReference type="EMBL" id="KB870808">
    <property type="protein sequence ID" value="EOA29338.1"/>
    <property type="molecule type" value="Genomic_DNA"/>
</dbReference>
<evidence type="ECO:0000313" key="6">
    <source>
        <dbReference type="EMBL" id="EOA29338.1"/>
    </source>
</evidence>
<evidence type="ECO:0000256" key="2">
    <source>
        <dbReference type="ARBA" id="ARBA00022771"/>
    </source>
</evidence>
<dbReference type="PROSITE" id="PS50089">
    <property type="entry name" value="ZF_RING_2"/>
    <property type="match status" value="1"/>
</dbReference>
<proteinExistence type="predicted"/>
<dbReference type="Gene3D" id="3.30.40.10">
    <property type="entry name" value="Zinc/RING finger domain, C3HC4 (zinc finger)"/>
    <property type="match status" value="1"/>
</dbReference>
<evidence type="ECO:0000256" key="4">
    <source>
        <dbReference type="PROSITE-ProRule" id="PRU00175"/>
    </source>
</evidence>
<dbReference type="InterPro" id="IPR001841">
    <property type="entry name" value="Znf_RING"/>
</dbReference>
<dbReference type="Proteomes" id="UP000029121">
    <property type="component" value="Unassembled WGS sequence"/>
</dbReference>
<dbReference type="eggNOG" id="KOG0800">
    <property type="taxonomic scope" value="Eukaryota"/>
</dbReference>
<keyword evidence="3" id="KW-0862">Zinc</keyword>
<dbReference type="PANTHER" id="PTHR45969">
    <property type="entry name" value="RING ZINC FINGER PROTEIN-RELATED"/>
    <property type="match status" value="1"/>
</dbReference>
<accession>R0HZ35</accession>
<dbReference type="OrthoDB" id="1045959at2759"/>
<dbReference type="SMART" id="SM00184">
    <property type="entry name" value="RING"/>
    <property type="match status" value="1"/>
</dbReference>
<keyword evidence="7" id="KW-1185">Reference proteome</keyword>
<reference evidence="7" key="1">
    <citation type="journal article" date="2013" name="Nat. Genet.">
        <title>The Capsella rubella genome and the genomic consequences of rapid mating system evolution.</title>
        <authorList>
            <person name="Slotte T."/>
            <person name="Hazzouri K.M."/>
            <person name="Agren J.A."/>
            <person name="Koenig D."/>
            <person name="Maumus F."/>
            <person name="Guo Y.L."/>
            <person name="Steige K."/>
            <person name="Platts A.E."/>
            <person name="Escobar J.S."/>
            <person name="Newman L.K."/>
            <person name="Wang W."/>
            <person name="Mandakova T."/>
            <person name="Vello E."/>
            <person name="Smith L.M."/>
            <person name="Henz S.R."/>
            <person name="Steffen J."/>
            <person name="Takuno S."/>
            <person name="Brandvain Y."/>
            <person name="Coop G."/>
            <person name="Andolfatto P."/>
            <person name="Hu T.T."/>
            <person name="Blanchette M."/>
            <person name="Clark R.M."/>
            <person name="Quesneville H."/>
            <person name="Nordborg M."/>
            <person name="Gaut B.S."/>
            <person name="Lysak M.A."/>
            <person name="Jenkins J."/>
            <person name="Grimwood J."/>
            <person name="Chapman J."/>
            <person name="Prochnik S."/>
            <person name="Shu S."/>
            <person name="Rokhsar D."/>
            <person name="Schmutz J."/>
            <person name="Weigel D."/>
            <person name="Wright S.I."/>
        </authorList>
    </citation>
    <scope>NUCLEOTIDE SEQUENCE [LARGE SCALE GENOMIC DNA]</scope>
    <source>
        <strain evidence="7">cv. Monte Gargano</strain>
    </source>
</reference>
<name>R0HZ35_9BRAS</name>
<sequence>METESFKLGVQVDATSQAPLLGFLSTVIITVDREFEEFLIDENDDDHSIKSLGSYPDSSSTPDSLFILKLRTMEPEDVLLTLKTQLHDDLLSGHVGDEIVVKAQQIRSKSSDLRSTQQPLFMIVSVKLTQKVYDVVPRCSAPSLDTDLETCAICLEDLSGSEEYCQMPNCSHCYHEDCVTEWTKRHNDSCPLCRKQFY</sequence>
<keyword evidence="1" id="KW-0479">Metal-binding</keyword>
<evidence type="ECO:0000256" key="1">
    <source>
        <dbReference type="ARBA" id="ARBA00022723"/>
    </source>
</evidence>
<evidence type="ECO:0000256" key="3">
    <source>
        <dbReference type="ARBA" id="ARBA00022833"/>
    </source>
</evidence>
<protein>
    <recommendedName>
        <fullName evidence="5">RING-type domain-containing protein</fullName>
    </recommendedName>
</protein>
<evidence type="ECO:0000259" key="5">
    <source>
        <dbReference type="PROSITE" id="PS50089"/>
    </source>
</evidence>
<dbReference type="InterPro" id="IPR013083">
    <property type="entry name" value="Znf_RING/FYVE/PHD"/>
</dbReference>
<dbReference type="STRING" id="81985.R0HZ35"/>
<evidence type="ECO:0000313" key="7">
    <source>
        <dbReference type="Proteomes" id="UP000029121"/>
    </source>
</evidence>
<dbReference type="SUPFAM" id="SSF57850">
    <property type="entry name" value="RING/U-box"/>
    <property type="match status" value="1"/>
</dbReference>
<gene>
    <name evidence="6" type="ORF">CARUB_v10025620mg</name>
</gene>
<organism evidence="6 7">
    <name type="scientific">Capsella rubella</name>
    <dbReference type="NCBI Taxonomy" id="81985"/>
    <lineage>
        <taxon>Eukaryota</taxon>
        <taxon>Viridiplantae</taxon>
        <taxon>Streptophyta</taxon>
        <taxon>Embryophyta</taxon>
        <taxon>Tracheophyta</taxon>
        <taxon>Spermatophyta</taxon>
        <taxon>Magnoliopsida</taxon>
        <taxon>eudicotyledons</taxon>
        <taxon>Gunneridae</taxon>
        <taxon>Pentapetalae</taxon>
        <taxon>rosids</taxon>
        <taxon>malvids</taxon>
        <taxon>Brassicales</taxon>
        <taxon>Brassicaceae</taxon>
        <taxon>Camelineae</taxon>
        <taxon>Capsella</taxon>
    </lineage>
</organism>
<keyword evidence="2 4" id="KW-0863">Zinc-finger</keyword>